<dbReference type="RefSeq" id="WP_139065712.1">
    <property type="nucleotide sequence ID" value="NZ_CP040812.1"/>
</dbReference>
<dbReference type="AlphaFoldDB" id="A0A5B7X0T8"/>
<sequence>MKKLVYLATIAFFTLNTISMEAQDKQDTPREGPNFPKIDASPMDIAIYRNTDDEAVARVIYSRPQKRNRQVFGNLVPYGEVWRTGANEATELNLYQDVKVADALVEAGTYTVYTIPGEKEWTIILNNRIHTWGAYEYTDKEDKVRIKVPVRNSPTTIESFSVAFEPQGEGAKLLMGWDDKYVEVPFMPANKK</sequence>
<accession>A0A5B7X0T8</accession>
<organism evidence="2 3">
    <name type="scientific">Antarcticibacterium flavum</name>
    <dbReference type="NCBI Taxonomy" id="2058175"/>
    <lineage>
        <taxon>Bacteria</taxon>
        <taxon>Pseudomonadati</taxon>
        <taxon>Bacteroidota</taxon>
        <taxon>Flavobacteriia</taxon>
        <taxon>Flavobacteriales</taxon>
        <taxon>Flavobacteriaceae</taxon>
        <taxon>Antarcticibacterium</taxon>
    </lineage>
</organism>
<feature type="chain" id="PRO_5023111202" evidence="1">
    <location>
        <begin position="23"/>
        <end position="192"/>
    </location>
</feature>
<dbReference type="KEGG" id="afla:FHG64_06805"/>
<evidence type="ECO:0000313" key="2">
    <source>
        <dbReference type="EMBL" id="QCY69136.1"/>
    </source>
</evidence>
<evidence type="ECO:0000256" key="1">
    <source>
        <dbReference type="SAM" id="SignalP"/>
    </source>
</evidence>
<gene>
    <name evidence="2" type="ORF">FHG64_06805</name>
</gene>
<keyword evidence="3" id="KW-1185">Reference proteome</keyword>
<dbReference type="Proteomes" id="UP000309016">
    <property type="component" value="Chromosome"/>
</dbReference>
<dbReference type="OrthoDB" id="187854at2"/>
<name>A0A5B7X0T8_9FLAO</name>
<keyword evidence="1" id="KW-0732">Signal</keyword>
<feature type="signal peptide" evidence="1">
    <location>
        <begin position="1"/>
        <end position="22"/>
    </location>
</feature>
<dbReference type="Pfam" id="PF11138">
    <property type="entry name" value="DUF2911"/>
    <property type="match status" value="1"/>
</dbReference>
<evidence type="ECO:0000313" key="3">
    <source>
        <dbReference type="Proteomes" id="UP000309016"/>
    </source>
</evidence>
<dbReference type="EMBL" id="CP040812">
    <property type="protein sequence ID" value="QCY69136.1"/>
    <property type="molecule type" value="Genomic_DNA"/>
</dbReference>
<reference evidence="2 3" key="1">
    <citation type="submission" date="2019-06" db="EMBL/GenBank/DDBJ databases">
        <title>Complete genome sequence of Antarcticibacterium flavum KCTC 52984T from an Antarctic marine sediment.</title>
        <authorList>
            <person name="Lee Y.M."/>
            <person name="Shin S.C."/>
        </authorList>
    </citation>
    <scope>NUCLEOTIDE SEQUENCE [LARGE SCALE GENOMIC DNA]</scope>
    <source>
        <strain evidence="2 3">KCTC 52984</strain>
    </source>
</reference>
<dbReference type="InterPro" id="IPR021314">
    <property type="entry name" value="DUF2911"/>
</dbReference>
<protein>
    <submittedName>
        <fullName evidence="2">DUF2911 domain-containing protein</fullName>
    </submittedName>
</protein>
<proteinExistence type="predicted"/>